<evidence type="ECO:0000313" key="10">
    <source>
        <dbReference type="Proteomes" id="UP000075880"/>
    </source>
</evidence>
<keyword evidence="2" id="KW-0479">Metal-binding</keyword>
<dbReference type="Gene3D" id="3.30.40.10">
    <property type="entry name" value="Zinc/RING finger domain, C3HC4 (zinc finger)"/>
    <property type="match status" value="1"/>
</dbReference>
<evidence type="ECO:0000256" key="7">
    <source>
        <dbReference type="SAM" id="MobiDB-lite"/>
    </source>
</evidence>
<dbReference type="Gene3D" id="3.90.980.20">
    <property type="match status" value="1"/>
</dbReference>
<dbReference type="EnsemblMetazoa" id="ENSAATROPT017123">
    <property type="protein sequence ID" value="ENSAATROPP015103"/>
    <property type="gene ID" value="ENSAATROPG014009"/>
</dbReference>
<accession>A0AAG5DWT5</accession>
<dbReference type="InterPro" id="IPR001965">
    <property type="entry name" value="Znf_PHD"/>
</dbReference>
<sequence length="854" mass="95031">MAQSPSHRPNRHPGLDTVVSIQTDSPIAPSVAVSPDSSAGGVTAGPSTPSTPQIIIRPDFGTEDSCDGGDQDAADQQSPSLQGHHHHHHHHHLPHPGAGGSITILTPPAPASASSAVSRINICINNHYTPKPAPKPRRLHEQYGLSDDVLVRKEHDDRYYLGTIVAIGARKCLVRFDDGNKCWSFFEDMKKMEVSGSDGAANELVDHIARMPKAICIVCKEDKPQQVVEVCEQCRRCYHPRCQTEQQPDQPFDEESESPEAGPWLCRRCTTPSCTPPPGCSGMANRFVGTGLSQELDPLTDKDQLPYDLDALVWDAPHQVNQTGQYCYCGEDGDWAKEMIQCCWCLQWFHGRCIRSLQFPIFLGDRFYVLLCSICNGGHEFVRRLETSYKDLLQLVLYNLMMRNGQRLFNLSRAILPYLEDNLRTLQAPDHISHTSPTARAEAVEQTLKKERSVFVNGKELNKSPNLWTLRVCQAPEKIAINIPRGETVTENLLQQPTIHLRILPRAYLEKSLVTDAATRERMTCIKYNVSPFSEVDPRQTTASAAVEVDGSSGQQSGAALPKRRGRPPRAACKVATGDAEAGPFVRRTSNRRKQTGSSGEAWKRLVEEAKGTPQLDAPCPIDAILPPPPDLLGENNPFRREEVAVPPRLRQGRIVKRRLSTTDDLYAGRNKKRKLSIGGGTAVRITPPVPERSARRQSTGAMESSTGSAATTVGQFISRRLRPRIVANYSDSRRYRRRGEAANEENNAEYSDDDATAPSRPLSPVPSIPEVSSFSEDERVGFEALPEVVVKQETISEVPDEQEVLQCMQIEKEEEQIQERYENAAPLPLPSPFRNNIKCVRTLPDGRREYLWE</sequence>
<evidence type="ECO:0000256" key="5">
    <source>
        <dbReference type="ARBA" id="ARBA00023242"/>
    </source>
</evidence>
<dbReference type="GO" id="GO:0008270">
    <property type="term" value="F:zinc ion binding"/>
    <property type="evidence" value="ECO:0007669"/>
    <property type="project" value="UniProtKB-KW"/>
</dbReference>
<keyword evidence="4" id="KW-0862">Zinc</keyword>
<evidence type="ECO:0000256" key="3">
    <source>
        <dbReference type="ARBA" id="ARBA00022771"/>
    </source>
</evidence>
<keyword evidence="10" id="KW-1185">Reference proteome</keyword>
<keyword evidence="5" id="KW-0539">Nucleus</keyword>
<feature type="region of interest" description="Disordered" evidence="7">
    <location>
        <begin position="735"/>
        <end position="775"/>
    </location>
</feature>
<evidence type="ECO:0000256" key="6">
    <source>
        <dbReference type="PROSITE-ProRule" id="PRU00146"/>
    </source>
</evidence>
<dbReference type="SUPFAM" id="SSF57903">
    <property type="entry name" value="FYVE/PHD zinc finger"/>
    <property type="match status" value="2"/>
</dbReference>
<dbReference type="InterPro" id="IPR037869">
    <property type="entry name" value="Spp1/CFP1"/>
</dbReference>
<dbReference type="InterPro" id="IPR011011">
    <property type="entry name" value="Znf_FYVE_PHD"/>
</dbReference>
<feature type="region of interest" description="Disordered" evidence="7">
    <location>
        <begin position="537"/>
        <end position="579"/>
    </location>
</feature>
<evidence type="ECO:0000259" key="8">
    <source>
        <dbReference type="PROSITE" id="PS50016"/>
    </source>
</evidence>
<evidence type="ECO:0000313" key="9">
    <source>
        <dbReference type="EnsemblMetazoa" id="ENSAATROPP015103"/>
    </source>
</evidence>
<keyword evidence="3 6" id="KW-0863">Zinc-finger</keyword>
<organism evidence="9 10">
    <name type="scientific">Anopheles atroparvus</name>
    <name type="common">European mosquito</name>
    <dbReference type="NCBI Taxonomy" id="41427"/>
    <lineage>
        <taxon>Eukaryota</taxon>
        <taxon>Metazoa</taxon>
        <taxon>Ecdysozoa</taxon>
        <taxon>Arthropoda</taxon>
        <taxon>Hexapoda</taxon>
        <taxon>Insecta</taxon>
        <taxon>Pterygota</taxon>
        <taxon>Neoptera</taxon>
        <taxon>Endopterygota</taxon>
        <taxon>Diptera</taxon>
        <taxon>Nematocera</taxon>
        <taxon>Culicoidea</taxon>
        <taxon>Culicidae</taxon>
        <taxon>Anophelinae</taxon>
        <taxon>Anopheles</taxon>
    </lineage>
</organism>
<name>A0AAG5DWT5_ANOAO</name>
<dbReference type="PANTHER" id="PTHR46174:SF1">
    <property type="entry name" value="CXXC-TYPE ZINC FINGER PROTEIN 1"/>
    <property type="match status" value="1"/>
</dbReference>
<dbReference type="PROSITE" id="PS50016">
    <property type="entry name" value="ZF_PHD_2"/>
    <property type="match status" value="1"/>
</dbReference>
<feature type="compositionally biased region" description="Acidic residues" evidence="7">
    <location>
        <begin position="743"/>
        <end position="756"/>
    </location>
</feature>
<dbReference type="GO" id="GO:0045893">
    <property type="term" value="P:positive regulation of DNA-templated transcription"/>
    <property type="evidence" value="ECO:0007669"/>
    <property type="project" value="TreeGrafter"/>
</dbReference>
<protein>
    <recommendedName>
        <fullName evidence="8">PHD-type domain-containing protein</fullName>
    </recommendedName>
</protein>
<dbReference type="Gene3D" id="2.30.30.140">
    <property type="match status" value="1"/>
</dbReference>
<comment type="subcellular location">
    <subcellularLocation>
        <location evidence="1">Nucleus</location>
    </subcellularLocation>
</comment>
<dbReference type="SMART" id="SM00249">
    <property type="entry name" value="PHD"/>
    <property type="match status" value="2"/>
</dbReference>
<dbReference type="GO" id="GO:0048188">
    <property type="term" value="C:Set1C/COMPASS complex"/>
    <property type="evidence" value="ECO:0007669"/>
    <property type="project" value="InterPro"/>
</dbReference>
<dbReference type="InterPro" id="IPR019786">
    <property type="entry name" value="Zinc_finger_PHD-type_CS"/>
</dbReference>
<feature type="compositionally biased region" description="Low complexity" evidence="7">
    <location>
        <begin position="24"/>
        <end position="41"/>
    </location>
</feature>
<dbReference type="PROSITE" id="PS01359">
    <property type="entry name" value="ZF_PHD_1"/>
    <property type="match status" value="1"/>
</dbReference>
<feature type="compositionally biased region" description="Polar residues" evidence="7">
    <location>
        <begin position="697"/>
        <end position="716"/>
    </location>
</feature>
<dbReference type="InterPro" id="IPR019787">
    <property type="entry name" value="Znf_PHD-finger"/>
</dbReference>
<dbReference type="PANTHER" id="PTHR46174">
    <property type="entry name" value="CXXC-TYPE ZINC FINGER PROTEIN 1"/>
    <property type="match status" value="1"/>
</dbReference>
<feature type="region of interest" description="Disordered" evidence="7">
    <location>
        <begin position="1"/>
        <end position="110"/>
    </location>
</feature>
<dbReference type="AlphaFoldDB" id="A0AAG5DWT5"/>
<evidence type="ECO:0000256" key="1">
    <source>
        <dbReference type="ARBA" id="ARBA00004123"/>
    </source>
</evidence>
<proteinExistence type="predicted"/>
<feature type="region of interest" description="Disordered" evidence="7">
    <location>
        <begin position="681"/>
        <end position="716"/>
    </location>
</feature>
<feature type="domain" description="PHD-type" evidence="8">
    <location>
        <begin position="213"/>
        <end position="272"/>
    </location>
</feature>
<reference evidence="9" key="1">
    <citation type="submission" date="2024-04" db="UniProtKB">
        <authorList>
            <consortium name="EnsemblMetazoa"/>
        </authorList>
    </citation>
    <scope>IDENTIFICATION</scope>
    <source>
        <strain evidence="9">EBRO</strain>
    </source>
</reference>
<dbReference type="Proteomes" id="UP000075880">
    <property type="component" value="Unassembled WGS sequence"/>
</dbReference>
<evidence type="ECO:0000256" key="2">
    <source>
        <dbReference type="ARBA" id="ARBA00022723"/>
    </source>
</evidence>
<feature type="compositionally biased region" description="Acidic residues" evidence="7">
    <location>
        <begin position="61"/>
        <end position="73"/>
    </location>
</feature>
<dbReference type="InterPro" id="IPR013083">
    <property type="entry name" value="Znf_RING/FYVE/PHD"/>
</dbReference>
<evidence type="ECO:0000256" key="4">
    <source>
        <dbReference type="ARBA" id="ARBA00022833"/>
    </source>
</evidence>
<feature type="compositionally biased region" description="Basic residues" evidence="7">
    <location>
        <begin position="83"/>
        <end position="94"/>
    </location>
</feature>